<evidence type="ECO:0000313" key="2">
    <source>
        <dbReference type="EMBL" id="ARU46823.1"/>
    </source>
</evidence>
<evidence type="ECO:0000259" key="1">
    <source>
        <dbReference type="Pfam" id="PF19124"/>
    </source>
</evidence>
<name>A0A7Y4P940_9CORY</name>
<dbReference type="OrthoDB" id="4411614at2"/>
<dbReference type="Pfam" id="PF19124">
    <property type="entry name" value="DUF5808"/>
    <property type="match status" value="1"/>
</dbReference>
<dbReference type="Proteomes" id="UP000195652">
    <property type="component" value="Chromosome"/>
</dbReference>
<evidence type="ECO:0000313" key="3">
    <source>
        <dbReference type="Proteomes" id="UP000195652"/>
    </source>
</evidence>
<accession>A0A7Y4P940</accession>
<reference evidence="2 3" key="4">
    <citation type="journal article" date="2020" name="PLoS ONE">
        <title>Taxonomic classification of strain PO100/5 shows a broader geographic distribution and genetic markers of the recently described Corynebacterium silvaticum.</title>
        <authorList>
            <person name="Viana M.V.C."/>
            <person name="Profeta R."/>
            <person name="da Silva A.L."/>
            <person name="Hurtado R."/>
            <person name="Cerqueira J.C."/>
            <person name="Ribeiro B.F.S."/>
            <person name="Almeida M.O."/>
            <person name="Morais-Rodrigues F."/>
            <person name="Soares S.C."/>
            <person name="Oliveira M."/>
            <person name="Tavares L."/>
            <person name="Figueiredo H."/>
            <person name="Wattam A.R."/>
            <person name="Barh D."/>
            <person name="Ghosh P."/>
            <person name="Silva A."/>
            <person name="Azevedo V."/>
        </authorList>
    </citation>
    <scope>NUCLEOTIDE SEQUENCE [LARGE SCALE GENOMIC DNA]</scope>
    <source>
        <strain evidence="2 3">PO100/5</strain>
    </source>
</reference>
<sequence length="188" mass="20200">MTSFYERKQDGTIKIFGVAVHSPQTQFKIFEPENPALFVPRSLGIGWDLNVGALAVKLGLVRPDDSLPDLQEYVPSQTLKALKYMPFIGTGVVALTACVASKQKLVPYTALSGAMALWSADKDVTVKAQTLGVQTMAFLDICAIKADSRPLSTIAVLSFPVVTTAVVVTTVKSALLNLDATLRAKDNE</sequence>
<reference evidence="2 3" key="3">
    <citation type="journal article" date="2020" name="Int. J. Syst. Evol. Microbiol.">
        <title>Corynebacterium silvaticum sp. nov., a unique group of NTTB corynebacteria in wild boar and roe deer.</title>
        <authorList>
            <person name="Dangel A."/>
            <person name="Berger A."/>
            <person name="Rau J."/>
            <person name="Eisenberg T."/>
            <person name="Kampfer P."/>
            <person name="Margos G."/>
            <person name="Contzen M."/>
            <person name="Busse H.J."/>
            <person name="Konrad R."/>
            <person name="Peters M."/>
            <person name="Sting R."/>
            <person name="Sing A."/>
        </authorList>
    </citation>
    <scope>NUCLEOTIDE SEQUENCE [LARGE SCALE GENOMIC DNA]</scope>
    <source>
        <strain evidence="2 3">PO100/5</strain>
    </source>
</reference>
<proteinExistence type="predicted"/>
<dbReference type="AlphaFoldDB" id="A0A7Y4P940"/>
<dbReference type="KEGG" id="csil:CBE74_10605"/>
<feature type="domain" description="DUF5808" evidence="1">
    <location>
        <begin position="32"/>
        <end position="56"/>
    </location>
</feature>
<organism evidence="2 3">
    <name type="scientific">Corynebacterium silvaticum</name>
    <dbReference type="NCBI Taxonomy" id="2320431"/>
    <lineage>
        <taxon>Bacteria</taxon>
        <taxon>Bacillati</taxon>
        <taxon>Actinomycetota</taxon>
        <taxon>Actinomycetes</taxon>
        <taxon>Mycobacteriales</taxon>
        <taxon>Corynebacteriaceae</taxon>
        <taxon>Corynebacterium</taxon>
    </lineage>
</organism>
<protein>
    <submittedName>
        <fullName evidence="2">DUF5808 domain-containing protein</fullName>
    </submittedName>
</protein>
<dbReference type="RefSeq" id="WP_087454604.1">
    <property type="nucleotide sequence ID" value="NZ_CP021417.2"/>
</dbReference>
<dbReference type="EMBL" id="CP021417">
    <property type="protein sequence ID" value="ARU46823.1"/>
    <property type="molecule type" value="Genomic_DNA"/>
</dbReference>
<keyword evidence="3" id="KW-1185">Reference proteome</keyword>
<reference evidence="2 3" key="2">
    <citation type="journal article" date="2020" name="Antonie Van Leeuwenhoek">
        <title>Phylogenomic characterisation of a novel corynebacterial species pathogenic to animals.</title>
        <authorList>
            <person name="Moller J."/>
            <person name="Musella L."/>
            <person name="Melnikov V."/>
            <person name="Geissdorfer W."/>
            <person name="Burkovski A."/>
            <person name="Sangal V."/>
        </authorList>
    </citation>
    <scope>NUCLEOTIDE SEQUENCE [LARGE SCALE GENOMIC DNA]</scope>
    <source>
        <strain evidence="2 3">PO100/5</strain>
    </source>
</reference>
<dbReference type="InterPro" id="IPR043831">
    <property type="entry name" value="DUF5808"/>
</dbReference>
<reference evidence="2 3" key="1">
    <citation type="journal article" date="2014" name="BMC Vet. Res.">
        <title>First report of Corynebacterium pseudotuberculosis from caseous lymphadenitis lesions in Black Alentejano pig (Sus scrofa domesticus).</title>
        <authorList>
            <person name="Oliveira M."/>
            <person name="Barroco C."/>
            <person name="Mottola C."/>
            <person name="Santos R."/>
            <person name="Lemsaddek A."/>
            <person name="Tavares L."/>
            <person name="Semedo-Lemsaddek T."/>
        </authorList>
    </citation>
    <scope>NUCLEOTIDE SEQUENCE [LARGE SCALE GENOMIC DNA]</scope>
    <source>
        <strain evidence="2 3">PO100/5</strain>
    </source>
</reference>
<dbReference type="GeneID" id="75008666"/>
<gene>
    <name evidence="2" type="ORF">CBE74_10605</name>
</gene>